<organism evidence="1 2">
    <name type="scientific">Engystomops pustulosus</name>
    <name type="common">Tungara frog</name>
    <name type="synonym">Physalaemus pustulosus</name>
    <dbReference type="NCBI Taxonomy" id="76066"/>
    <lineage>
        <taxon>Eukaryota</taxon>
        <taxon>Metazoa</taxon>
        <taxon>Chordata</taxon>
        <taxon>Craniata</taxon>
        <taxon>Vertebrata</taxon>
        <taxon>Euteleostomi</taxon>
        <taxon>Amphibia</taxon>
        <taxon>Batrachia</taxon>
        <taxon>Anura</taxon>
        <taxon>Neobatrachia</taxon>
        <taxon>Hyloidea</taxon>
        <taxon>Leptodactylidae</taxon>
        <taxon>Leiuperinae</taxon>
        <taxon>Engystomops</taxon>
    </lineage>
</organism>
<evidence type="ECO:0000313" key="2">
    <source>
        <dbReference type="Proteomes" id="UP000824782"/>
    </source>
</evidence>
<sequence length="80" mass="8686">MTSLVHPHTDPIACGSESIIGSTHSPALRCAIKTALVSSPRIQWLLVAPRYNRSDCVVMRPRSRRWKAGTCPSCPLCGPS</sequence>
<accession>A0AAV6ZUX4</accession>
<dbReference type="Proteomes" id="UP000824782">
    <property type="component" value="Unassembled WGS sequence"/>
</dbReference>
<reference evidence="1" key="1">
    <citation type="thesis" date="2020" institute="ProQuest LLC" country="789 East Eisenhower Parkway, Ann Arbor, MI, USA">
        <title>Comparative Genomics and Chromosome Evolution.</title>
        <authorList>
            <person name="Mudd A.B."/>
        </authorList>
    </citation>
    <scope>NUCLEOTIDE SEQUENCE</scope>
    <source>
        <strain evidence="1">237g6f4</strain>
        <tissue evidence="1">Blood</tissue>
    </source>
</reference>
<name>A0AAV6ZUX4_ENGPU</name>
<dbReference type="EMBL" id="WNYA01000130">
    <property type="protein sequence ID" value="KAG8549853.1"/>
    <property type="molecule type" value="Genomic_DNA"/>
</dbReference>
<gene>
    <name evidence="1" type="ORF">GDO81_019556</name>
</gene>
<keyword evidence="2" id="KW-1185">Reference proteome</keyword>
<protein>
    <submittedName>
        <fullName evidence="1">Uncharacterized protein</fullName>
    </submittedName>
</protein>
<proteinExistence type="predicted"/>
<evidence type="ECO:0000313" key="1">
    <source>
        <dbReference type="EMBL" id="KAG8549853.1"/>
    </source>
</evidence>
<dbReference type="AlphaFoldDB" id="A0AAV6ZUX4"/>
<comment type="caution">
    <text evidence="1">The sequence shown here is derived from an EMBL/GenBank/DDBJ whole genome shotgun (WGS) entry which is preliminary data.</text>
</comment>